<protein>
    <recommendedName>
        <fullName evidence="1">GAF domain-containing protein</fullName>
    </recommendedName>
</protein>
<evidence type="ECO:0000259" key="1">
    <source>
        <dbReference type="SMART" id="SM00065"/>
    </source>
</evidence>
<dbReference type="Gene3D" id="3.30.450.40">
    <property type="match status" value="1"/>
</dbReference>
<name>A0AAU9EI23_9BACT</name>
<organism evidence="2 3">
    <name type="scientific">Desulfoferula mesophila</name>
    <dbReference type="NCBI Taxonomy" id="3058419"/>
    <lineage>
        <taxon>Bacteria</taxon>
        <taxon>Pseudomonadati</taxon>
        <taxon>Thermodesulfobacteriota</taxon>
        <taxon>Desulfarculia</taxon>
        <taxon>Desulfarculales</taxon>
        <taxon>Desulfarculaceae</taxon>
        <taxon>Desulfoferula</taxon>
    </lineage>
</organism>
<dbReference type="Pfam" id="PF01590">
    <property type="entry name" value="GAF"/>
    <property type="match status" value="1"/>
</dbReference>
<dbReference type="SMART" id="SM00065">
    <property type="entry name" value="GAF"/>
    <property type="match status" value="1"/>
</dbReference>
<feature type="domain" description="GAF" evidence="1">
    <location>
        <begin position="30"/>
        <end position="175"/>
    </location>
</feature>
<proteinExistence type="predicted"/>
<accession>A0AAU9EI23</accession>
<reference evidence="3" key="1">
    <citation type="journal article" date="2023" name="Arch. Microbiol.">
        <title>Desulfoferula mesophilus gen. nov. sp. nov., a mesophilic sulfate-reducing bacterium isolated from a brackish lake sediment.</title>
        <authorList>
            <person name="Watanabe T."/>
            <person name="Yabe T."/>
            <person name="Tsuji J.M."/>
            <person name="Fukui M."/>
        </authorList>
    </citation>
    <scope>NUCLEOTIDE SEQUENCE [LARGE SCALE GENOMIC DNA]</scope>
    <source>
        <strain evidence="3">12FAK</strain>
    </source>
</reference>
<dbReference type="Proteomes" id="UP001366166">
    <property type="component" value="Chromosome"/>
</dbReference>
<dbReference type="AlphaFoldDB" id="A0AAU9EI23"/>
<dbReference type="InterPro" id="IPR029016">
    <property type="entry name" value="GAF-like_dom_sf"/>
</dbReference>
<dbReference type="SUPFAM" id="SSF55781">
    <property type="entry name" value="GAF domain-like"/>
    <property type="match status" value="1"/>
</dbReference>
<evidence type="ECO:0000313" key="2">
    <source>
        <dbReference type="EMBL" id="BEQ12939.1"/>
    </source>
</evidence>
<evidence type="ECO:0000313" key="3">
    <source>
        <dbReference type="Proteomes" id="UP001366166"/>
    </source>
</evidence>
<sequence>MQKKVRYSHPAHFNYETLAEICDILSNAGKLNLTARAVVTYLTNQLKLKGAALMLLNRRSKKLEIAASQGLSESYLNKGPISASRSITASLEDGPVAIFNVRDDPRLQYPAEALNEGIESILSVPLVLRQKPLGVLRIYTAEPWEFTMEDITFMQSVALMLALVLDNIRVSGAYKTSIEALKDLRPPIRRAKRTLHE</sequence>
<dbReference type="RefSeq" id="WP_338603992.1">
    <property type="nucleotide sequence ID" value="NZ_AP028679.1"/>
</dbReference>
<dbReference type="EMBL" id="AP028679">
    <property type="protein sequence ID" value="BEQ12939.1"/>
    <property type="molecule type" value="Genomic_DNA"/>
</dbReference>
<dbReference type="KEGG" id="dmp:FAK_00050"/>
<dbReference type="InterPro" id="IPR003018">
    <property type="entry name" value="GAF"/>
</dbReference>
<keyword evidence="3" id="KW-1185">Reference proteome</keyword>
<gene>
    <name evidence="2" type="ORF">FAK_00050</name>
</gene>